<sequence>MGISLGNRYIVCQYSENIASFGLFINSNPLEYSVPLFLLQLIVISLTTHIIEFCLRPLGQSSIVAQILGGVLYGPSLLGHEAIIGSTIFPARSILTLETAAVFGVMFLFFAIGIKCDAQTMIRPGRQAATIGIISMFVTISFTVLFSIILKAHVHMDDSLASALPYLAASQGLSAFPNIACLLSELKLSSSDLGQLALSSSLLCDVLGMAFVAVLLGVVQSSSDPVKSMLSLSSTFVFLLAMVFVVGPIVRRIVKTIPAGKTLANRYVFFCFMGTLMTGFITEMIGQHFVLGPLVFGLLVPDGQPLGAPIIAKLDYPVGKFLYPTFLTTSGLKTNFFKIEPRSLLIVVLLIIFGSLAKIGAVVLSAHLFNMNFRDSVVVGLMMNARGVCELILYNLLRDGGFLSDQEFALSVASVVAVTAVITPLIKLLYDPSKRHVPLRRRTFQHMKLDAELRILVCIKNQDNVPSMVNLLEASDATEQSPIAVIAVLLVELVGRATPMLVAHQSTRTLQPTNSRSGQIINALRQYELCNERCVTIQSFSAISHLHTTHDDICRVALDQNATIVILPFHKHWEIDGSIGSENRAIQNMNIKVLEKAPCSVGILVDRGILTGSLSILNNLSIYRVGVIYIGGPDDAESLCYGARMARHNNVTLTVIRYLLFGCDTARERKQDNNLIDEVRQANMENPNFVYQEQVVRDGVGLAASLRGLDIGFNLLIVGRNHPASQILMGLGTWSECPELGVVGDILASVDFGGTASVLVVQQQRLQGDLIKNRMMRAVVNSHESVHDSTVGGGAAAAATSDYDTRWEIAVDRDRT</sequence>
<dbReference type="EMBL" id="NKXS01001355">
    <property type="protein sequence ID" value="PIN19008.1"/>
    <property type="molecule type" value="Genomic_DNA"/>
</dbReference>
<keyword evidence="8 10" id="KW-0472">Membrane</keyword>
<dbReference type="AlphaFoldDB" id="A0A2G9HN98"/>
<feature type="transmembrane region" description="Helical" evidence="10">
    <location>
        <begin position="95"/>
        <end position="116"/>
    </location>
</feature>
<evidence type="ECO:0000259" key="11">
    <source>
        <dbReference type="Pfam" id="PF00999"/>
    </source>
</evidence>
<feature type="domain" description="Cation/H(+) antiporter C-terminal" evidence="13">
    <location>
        <begin position="625"/>
        <end position="764"/>
    </location>
</feature>
<keyword evidence="5" id="KW-0630">Potassium</keyword>
<keyword evidence="6 10" id="KW-1133">Transmembrane helix</keyword>
<comment type="subcellular location">
    <subcellularLocation>
        <location evidence="1">Membrane</location>
        <topology evidence="1">Multi-pass membrane protein</topology>
    </subcellularLocation>
</comment>
<evidence type="ECO:0000256" key="8">
    <source>
        <dbReference type="ARBA" id="ARBA00023136"/>
    </source>
</evidence>
<evidence type="ECO:0000256" key="9">
    <source>
        <dbReference type="ARBA" id="ARBA00038341"/>
    </source>
</evidence>
<dbReference type="InterPro" id="IPR057290">
    <property type="entry name" value="CHX17_C"/>
</dbReference>
<dbReference type="InterPro" id="IPR057291">
    <property type="entry name" value="CHX17_2nd"/>
</dbReference>
<feature type="transmembrane region" description="Helical" evidence="10">
    <location>
        <begin position="162"/>
        <end position="184"/>
    </location>
</feature>
<keyword evidence="2" id="KW-0813">Transport</keyword>
<dbReference type="GO" id="GO:0012505">
    <property type="term" value="C:endomembrane system"/>
    <property type="evidence" value="ECO:0007669"/>
    <property type="project" value="TreeGrafter"/>
</dbReference>
<dbReference type="PANTHER" id="PTHR32468">
    <property type="entry name" value="CATION/H + ANTIPORTER"/>
    <property type="match status" value="1"/>
</dbReference>
<feature type="transmembrane region" description="Helical" evidence="10">
    <location>
        <begin position="228"/>
        <end position="246"/>
    </location>
</feature>
<evidence type="ECO:0000259" key="12">
    <source>
        <dbReference type="Pfam" id="PF23256"/>
    </source>
</evidence>
<dbReference type="Pfam" id="PF23256">
    <property type="entry name" value="CHX17_2nd"/>
    <property type="match status" value="1"/>
</dbReference>
<gene>
    <name evidence="14" type="ORF">CDL12_08322</name>
</gene>
<evidence type="ECO:0000256" key="10">
    <source>
        <dbReference type="SAM" id="Phobius"/>
    </source>
</evidence>
<feature type="transmembrane region" description="Helical" evidence="10">
    <location>
        <begin position="128"/>
        <end position="150"/>
    </location>
</feature>
<dbReference type="PANTHER" id="PTHR32468:SF35">
    <property type="entry name" value="CATION_H+ EXCHANGER DOMAIN-CONTAINING PROTEIN"/>
    <property type="match status" value="1"/>
</dbReference>
<evidence type="ECO:0000313" key="15">
    <source>
        <dbReference type="Proteomes" id="UP000231279"/>
    </source>
</evidence>
<dbReference type="InterPro" id="IPR050794">
    <property type="entry name" value="CPA2_transporter"/>
</dbReference>
<evidence type="ECO:0000256" key="2">
    <source>
        <dbReference type="ARBA" id="ARBA00022448"/>
    </source>
</evidence>
<comment type="similarity">
    <text evidence="9">Belongs to the monovalent cation:proton antiporter 2 (CPA2) transporter (TC 2.A.37) family. CHX (TC 2.A.37.4) subfamily.</text>
</comment>
<keyword evidence="7" id="KW-0406">Ion transport</keyword>
<organism evidence="14 15">
    <name type="scientific">Handroanthus impetiginosus</name>
    <dbReference type="NCBI Taxonomy" id="429701"/>
    <lineage>
        <taxon>Eukaryota</taxon>
        <taxon>Viridiplantae</taxon>
        <taxon>Streptophyta</taxon>
        <taxon>Embryophyta</taxon>
        <taxon>Tracheophyta</taxon>
        <taxon>Spermatophyta</taxon>
        <taxon>Magnoliopsida</taxon>
        <taxon>eudicotyledons</taxon>
        <taxon>Gunneridae</taxon>
        <taxon>Pentapetalae</taxon>
        <taxon>asterids</taxon>
        <taxon>lamiids</taxon>
        <taxon>Lamiales</taxon>
        <taxon>Bignoniaceae</taxon>
        <taxon>Crescentiina</taxon>
        <taxon>Tabebuia alliance</taxon>
        <taxon>Handroanthus</taxon>
    </lineage>
</organism>
<reference evidence="15" key="1">
    <citation type="journal article" date="2018" name="Gigascience">
        <title>Genome assembly of the Pink Ipe (Handroanthus impetiginosus, Bignoniaceae), a highly valued, ecologically keystone Neotropical timber forest tree.</title>
        <authorList>
            <person name="Silva-Junior O.B."/>
            <person name="Grattapaglia D."/>
            <person name="Novaes E."/>
            <person name="Collevatti R.G."/>
        </authorList>
    </citation>
    <scope>NUCLEOTIDE SEQUENCE [LARGE SCALE GENOMIC DNA]</scope>
    <source>
        <strain evidence="15">cv. UFG-1</strain>
    </source>
</reference>
<evidence type="ECO:0000259" key="13">
    <source>
        <dbReference type="Pfam" id="PF23259"/>
    </source>
</evidence>
<feature type="transmembrane region" description="Helical" evidence="10">
    <location>
        <begin position="32"/>
        <end position="55"/>
    </location>
</feature>
<comment type="caution">
    <text evidence="14">The sequence shown here is derived from an EMBL/GenBank/DDBJ whole genome shotgun (WGS) entry which is preliminary data.</text>
</comment>
<dbReference type="GO" id="GO:0016020">
    <property type="term" value="C:membrane"/>
    <property type="evidence" value="ECO:0007669"/>
    <property type="project" value="UniProtKB-SubCell"/>
</dbReference>
<evidence type="ECO:0000256" key="6">
    <source>
        <dbReference type="ARBA" id="ARBA00022989"/>
    </source>
</evidence>
<feature type="transmembrane region" description="Helical" evidence="10">
    <location>
        <begin position="196"/>
        <end position="216"/>
    </location>
</feature>
<dbReference type="Pfam" id="PF23259">
    <property type="entry name" value="CHX17_C"/>
    <property type="match status" value="1"/>
</dbReference>
<evidence type="ECO:0000256" key="7">
    <source>
        <dbReference type="ARBA" id="ARBA00023065"/>
    </source>
</evidence>
<dbReference type="GO" id="GO:0015297">
    <property type="term" value="F:antiporter activity"/>
    <property type="evidence" value="ECO:0007669"/>
    <property type="project" value="InterPro"/>
</dbReference>
<name>A0A2G9HN98_9LAMI</name>
<dbReference type="GO" id="GO:0006885">
    <property type="term" value="P:regulation of pH"/>
    <property type="evidence" value="ECO:0007669"/>
    <property type="project" value="TreeGrafter"/>
</dbReference>
<dbReference type="GO" id="GO:1902600">
    <property type="term" value="P:proton transmembrane transport"/>
    <property type="evidence" value="ECO:0007669"/>
    <property type="project" value="InterPro"/>
</dbReference>
<evidence type="ECO:0000256" key="3">
    <source>
        <dbReference type="ARBA" id="ARBA00022538"/>
    </source>
</evidence>
<feature type="domain" description="Cation/H(+) antiporter central" evidence="12">
    <location>
        <begin position="485"/>
        <end position="609"/>
    </location>
</feature>
<proteinExistence type="inferred from homology"/>
<evidence type="ECO:0000313" key="14">
    <source>
        <dbReference type="EMBL" id="PIN19008.1"/>
    </source>
</evidence>
<dbReference type="InterPro" id="IPR006153">
    <property type="entry name" value="Cation/H_exchanger_TM"/>
</dbReference>
<protein>
    <submittedName>
        <fullName evidence="14">Putative K+/H+-antiporter</fullName>
    </submittedName>
</protein>
<keyword evidence="4 10" id="KW-0812">Transmembrane</keyword>
<keyword evidence="3" id="KW-0633">Potassium transport</keyword>
<feature type="transmembrane region" description="Helical" evidence="10">
    <location>
        <begin position="344"/>
        <end position="364"/>
    </location>
</feature>
<dbReference type="GO" id="GO:0006813">
    <property type="term" value="P:potassium ion transport"/>
    <property type="evidence" value="ECO:0007669"/>
    <property type="project" value="UniProtKB-KW"/>
</dbReference>
<evidence type="ECO:0000256" key="4">
    <source>
        <dbReference type="ARBA" id="ARBA00022692"/>
    </source>
</evidence>
<dbReference type="Proteomes" id="UP000231279">
    <property type="component" value="Unassembled WGS sequence"/>
</dbReference>
<feature type="transmembrane region" description="Helical" evidence="10">
    <location>
        <begin position="67"/>
        <end position="89"/>
    </location>
</feature>
<evidence type="ECO:0000256" key="5">
    <source>
        <dbReference type="ARBA" id="ARBA00022958"/>
    </source>
</evidence>
<dbReference type="Pfam" id="PF00999">
    <property type="entry name" value="Na_H_Exchanger"/>
    <property type="match status" value="1"/>
</dbReference>
<accession>A0A2G9HN98</accession>
<evidence type="ECO:0000256" key="1">
    <source>
        <dbReference type="ARBA" id="ARBA00004141"/>
    </source>
</evidence>
<feature type="transmembrane region" description="Helical" evidence="10">
    <location>
        <begin position="408"/>
        <end position="430"/>
    </location>
</feature>
<dbReference type="InterPro" id="IPR038770">
    <property type="entry name" value="Na+/solute_symporter_sf"/>
</dbReference>
<feature type="transmembrane region" description="Helical" evidence="10">
    <location>
        <begin position="267"/>
        <end position="290"/>
    </location>
</feature>
<feature type="domain" description="Cation/H+ exchanger transmembrane" evidence="11">
    <location>
        <begin position="45"/>
        <end position="426"/>
    </location>
</feature>
<keyword evidence="15" id="KW-1185">Reference proteome</keyword>
<dbReference type="Gene3D" id="1.20.1530.20">
    <property type="match status" value="1"/>
</dbReference>
<dbReference type="OrthoDB" id="2687058at2759"/>